<organism evidence="1 2">
    <name type="scientific">Deinococcus cavernae</name>
    <dbReference type="NCBI Taxonomy" id="2320857"/>
    <lineage>
        <taxon>Bacteria</taxon>
        <taxon>Thermotogati</taxon>
        <taxon>Deinococcota</taxon>
        <taxon>Deinococci</taxon>
        <taxon>Deinococcales</taxon>
        <taxon>Deinococcaceae</taxon>
        <taxon>Deinococcus</taxon>
    </lineage>
</organism>
<name>A0A418VBJ7_9DEIO</name>
<proteinExistence type="predicted"/>
<reference evidence="1 2" key="1">
    <citation type="submission" date="2018-09" db="EMBL/GenBank/DDBJ databases">
        <authorList>
            <person name="Zhu H."/>
        </authorList>
    </citation>
    <scope>NUCLEOTIDE SEQUENCE [LARGE SCALE GENOMIC DNA]</scope>
    <source>
        <strain evidence="1 2">K2S05-167</strain>
    </source>
</reference>
<comment type="caution">
    <text evidence="1">The sequence shown here is derived from an EMBL/GenBank/DDBJ whole genome shotgun (WGS) entry which is preliminary data.</text>
</comment>
<dbReference type="EMBL" id="QYUJ01000014">
    <property type="protein sequence ID" value="RJF73477.1"/>
    <property type="molecule type" value="Genomic_DNA"/>
</dbReference>
<dbReference type="AlphaFoldDB" id="A0A418VBJ7"/>
<keyword evidence="2" id="KW-1185">Reference proteome</keyword>
<dbReference type="PROSITE" id="PS51257">
    <property type="entry name" value="PROKAR_LIPOPROTEIN"/>
    <property type="match status" value="1"/>
</dbReference>
<evidence type="ECO:0008006" key="3">
    <source>
        <dbReference type="Google" id="ProtNLM"/>
    </source>
</evidence>
<gene>
    <name evidence="1" type="ORF">D3875_19930</name>
</gene>
<protein>
    <recommendedName>
        <fullName evidence="3">Ig-like domain-containing protein</fullName>
    </recommendedName>
</protein>
<evidence type="ECO:0000313" key="2">
    <source>
        <dbReference type="Proteomes" id="UP000286287"/>
    </source>
</evidence>
<sequence>MNSRALLALLCCAAPLLGGCRYNFVPLIPRPVDFKLPVRIVEASLTREKTELVLKARIDGKFDPGYLTVNWFDNSRPIGQDSVYLDTAQRDVTFRLTAPQQAAYRATLTFGGALLRQVELYEVEP</sequence>
<evidence type="ECO:0000313" key="1">
    <source>
        <dbReference type="EMBL" id="RJF73477.1"/>
    </source>
</evidence>
<dbReference type="OrthoDB" id="71372at2"/>
<dbReference type="Proteomes" id="UP000286287">
    <property type="component" value="Unassembled WGS sequence"/>
</dbReference>
<accession>A0A418VBJ7</accession>
<dbReference type="RefSeq" id="WP_119766209.1">
    <property type="nucleotide sequence ID" value="NZ_QYUJ01000014.1"/>
</dbReference>